<name>A0A0K0XS33_9GAMM</name>
<dbReference type="KEGG" id="wma:WM2015_74"/>
<dbReference type="PROSITE" id="PS00138">
    <property type="entry name" value="SUBTILASE_SER"/>
    <property type="match status" value="1"/>
</dbReference>
<dbReference type="InterPro" id="IPR015500">
    <property type="entry name" value="Peptidase_S8_subtilisin-rel"/>
</dbReference>
<evidence type="ECO:0000256" key="3">
    <source>
        <dbReference type="ARBA" id="ARBA00022801"/>
    </source>
</evidence>
<dbReference type="STRING" id="1579979.WM2015_74"/>
<keyword evidence="2 5" id="KW-0645">Protease</keyword>
<evidence type="ECO:0000256" key="6">
    <source>
        <dbReference type="RuleBase" id="RU003355"/>
    </source>
</evidence>
<dbReference type="SUPFAM" id="SSF52743">
    <property type="entry name" value="Subtilisin-like"/>
    <property type="match status" value="1"/>
</dbReference>
<dbReference type="AlphaFoldDB" id="A0A0K0XS33"/>
<reference evidence="7 8" key="1">
    <citation type="submission" date="2015-07" db="EMBL/GenBank/DDBJ databases">
        <authorList>
            <person name="Noorani M."/>
        </authorList>
    </citation>
    <scope>NUCLEOTIDE SEQUENCE [LARGE SCALE GENOMIC DNA]</scope>
    <source>
        <strain evidence="7 8">KCTC 42284</strain>
    </source>
</reference>
<dbReference type="RefSeq" id="WP_049724182.1">
    <property type="nucleotide sequence ID" value="NZ_CP012154.1"/>
</dbReference>
<evidence type="ECO:0000256" key="2">
    <source>
        <dbReference type="ARBA" id="ARBA00022670"/>
    </source>
</evidence>
<dbReference type="Gene3D" id="3.40.50.200">
    <property type="entry name" value="Peptidase S8/S53 domain"/>
    <property type="match status" value="1"/>
</dbReference>
<dbReference type="GO" id="GO:0006508">
    <property type="term" value="P:proteolysis"/>
    <property type="evidence" value="ECO:0007669"/>
    <property type="project" value="UniProtKB-KW"/>
</dbReference>
<dbReference type="PRINTS" id="PR00723">
    <property type="entry name" value="SUBTILISIN"/>
</dbReference>
<keyword evidence="4 5" id="KW-0720">Serine protease</keyword>
<dbReference type="EMBL" id="CP012154">
    <property type="protein sequence ID" value="AKS40465.1"/>
    <property type="molecule type" value="Genomic_DNA"/>
</dbReference>
<dbReference type="PANTHER" id="PTHR43806:SF11">
    <property type="entry name" value="CEREVISIN-RELATED"/>
    <property type="match status" value="1"/>
</dbReference>
<evidence type="ECO:0000313" key="7">
    <source>
        <dbReference type="EMBL" id="AKS40465.1"/>
    </source>
</evidence>
<dbReference type="InterPro" id="IPR000209">
    <property type="entry name" value="Peptidase_S8/S53_dom"/>
</dbReference>
<protein>
    <submittedName>
        <fullName evidence="7">Serine protease</fullName>
    </submittedName>
</protein>
<dbReference type="InterPro" id="IPR023828">
    <property type="entry name" value="Peptidase_S8_Ser-AS"/>
</dbReference>
<dbReference type="PROSITE" id="PS51892">
    <property type="entry name" value="SUBTILASE"/>
    <property type="match status" value="1"/>
</dbReference>
<dbReference type="InterPro" id="IPR050131">
    <property type="entry name" value="Peptidase_S8_subtilisin-like"/>
</dbReference>
<evidence type="ECO:0000313" key="8">
    <source>
        <dbReference type="Proteomes" id="UP000066624"/>
    </source>
</evidence>
<dbReference type="PANTHER" id="PTHR43806">
    <property type="entry name" value="PEPTIDASE S8"/>
    <property type="match status" value="1"/>
</dbReference>
<feature type="active site" description="Charge relay system" evidence="5">
    <location>
        <position position="226"/>
    </location>
</feature>
<dbReference type="PROSITE" id="PS00136">
    <property type="entry name" value="SUBTILASE_ASP"/>
    <property type="match status" value="1"/>
</dbReference>
<dbReference type="OrthoDB" id="9790784at2"/>
<dbReference type="GO" id="GO:0004252">
    <property type="term" value="F:serine-type endopeptidase activity"/>
    <property type="evidence" value="ECO:0007669"/>
    <property type="project" value="UniProtKB-UniRule"/>
</dbReference>
<evidence type="ECO:0000256" key="5">
    <source>
        <dbReference type="PROSITE-ProRule" id="PRU01240"/>
    </source>
</evidence>
<dbReference type="InterPro" id="IPR023827">
    <property type="entry name" value="Peptidase_S8_Asp-AS"/>
</dbReference>
<dbReference type="InterPro" id="IPR001434">
    <property type="entry name" value="OmcB-like_DUF11"/>
</dbReference>
<organism evidence="7 8">
    <name type="scientific">Wenzhouxiangella marina</name>
    <dbReference type="NCBI Taxonomy" id="1579979"/>
    <lineage>
        <taxon>Bacteria</taxon>
        <taxon>Pseudomonadati</taxon>
        <taxon>Pseudomonadota</taxon>
        <taxon>Gammaproteobacteria</taxon>
        <taxon>Chromatiales</taxon>
        <taxon>Wenzhouxiangellaceae</taxon>
        <taxon>Wenzhouxiangella</taxon>
    </lineage>
</organism>
<evidence type="ECO:0000256" key="4">
    <source>
        <dbReference type="ARBA" id="ARBA00022825"/>
    </source>
</evidence>
<dbReference type="Pfam" id="PF01345">
    <property type="entry name" value="DUF11"/>
    <property type="match status" value="1"/>
</dbReference>
<dbReference type="Pfam" id="PF00082">
    <property type="entry name" value="Peptidase_S8"/>
    <property type="match status" value="1"/>
</dbReference>
<keyword evidence="8" id="KW-1185">Reference proteome</keyword>
<dbReference type="Proteomes" id="UP000066624">
    <property type="component" value="Chromosome"/>
</dbReference>
<dbReference type="InterPro" id="IPR022398">
    <property type="entry name" value="Peptidase_S8_His-AS"/>
</dbReference>
<dbReference type="Gene3D" id="2.60.40.10">
    <property type="entry name" value="Immunoglobulins"/>
    <property type="match status" value="1"/>
</dbReference>
<feature type="active site" description="Charge relay system" evidence="5">
    <location>
        <position position="162"/>
    </location>
</feature>
<sequence>MTLIRTILPAALLLAVTAGWAQIDPALSQALEGSERVPVIVAIEDTGGSTELNRRLQPEAMAARLARQDAIIERALNRPIAELETASATESRLRRRFRSVPLVSMLLNGAEISALLADPAVTSIVLDDLVAPASDGTMPLIGASALHSAGLTGAGVSTAILDTGVDHEHPMFAGRIIESVCFSSNVDEQSISLCPGAAEEDLTTPDAGDDCAYSGDSTTPIGGCGHGTHVAGIAAGAAFVDPVGGATLIGVAPSAGIVAVQVFSRFDSLCAGFGLSTPCALSYTSDQIAALDWLLINRASLSLASANMSLGGGQYTGYCNTDPRFGVISNLRDLGVATAIASGNSGFNNAVGAPGCIEPAITVGATNDSDVVASFSNSATMIDLLAPGVAINSAEPTIDDTLPGRARSISGTSMATPHVAGAIALLKSAHPNASVDQIEAALASTGVPVTESPSGLVRPRIRVDLAHAVIDATPPGVESILRLSPSNEFTNVASVTWRVRFTEVVENVTADDFLVSGTTGTVSIGQLSAQEADVTVSGGDMASVDGVVSLGFAVGQDIQDPAGNPLDDTTPIGANQSYTLDHTAPILNGFVRFSPSDEQTDADVLVFELSFSEAVTSISIDDFDIVGTTAVGSFMPVNASTYQITLSGGDLADLNGTVGLNLSFSQDVRDTVGNFLGTVEPAIDETYSIVNGATVGGAVTGLVGTGLRLQNNGGDDLLVSGDGPFVFGSVVPFGDSYEVTVATDPSEPAQRCEVTNESGQAGMTPIDNVQVDCRTIIDLSISISSDAAVLEPGAGLSYVITVINQGPVAVSSARVTNLLPAELVDASWVCMPSAGSVCAMDGFGSIDELVDLQPGGQVTFLLSAVAAVGEQHVLFNVAEVSAPGDVLEDEVSNNSASDRLATDSAFDDRFEP</sequence>
<evidence type="ECO:0000256" key="1">
    <source>
        <dbReference type="ARBA" id="ARBA00011073"/>
    </source>
</evidence>
<gene>
    <name evidence="7" type="ORF">WM2015_74</name>
</gene>
<keyword evidence="3 5" id="KW-0378">Hydrolase</keyword>
<proteinExistence type="inferred from homology"/>
<accession>A0A0K0XS33</accession>
<comment type="similarity">
    <text evidence="1 5 6">Belongs to the peptidase S8 family.</text>
</comment>
<dbReference type="PROSITE" id="PS00137">
    <property type="entry name" value="SUBTILASE_HIS"/>
    <property type="match status" value="1"/>
</dbReference>
<dbReference type="InterPro" id="IPR013783">
    <property type="entry name" value="Ig-like_fold"/>
</dbReference>
<feature type="active site" description="Charge relay system" evidence="5">
    <location>
        <position position="413"/>
    </location>
</feature>
<dbReference type="InterPro" id="IPR036852">
    <property type="entry name" value="Peptidase_S8/S53_dom_sf"/>
</dbReference>